<proteinExistence type="predicted"/>
<keyword evidence="3" id="KW-1185">Reference proteome</keyword>
<accession>A0ABS2SHH6</accession>
<reference evidence="2 3" key="1">
    <citation type="submission" date="2021-01" db="EMBL/GenBank/DDBJ databases">
        <title>Sequencing the genomes of 1000 actinobacteria strains.</title>
        <authorList>
            <person name="Klenk H.-P."/>
        </authorList>
    </citation>
    <scope>NUCLEOTIDE SEQUENCE [LARGE SCALE GENOMIC DNA]</scope>
    <source>
        <strain evidence="2 3">DSM 13657</strain>
    </source>
</reference>
<dbReference type="Proteomes" id="UP000809290">
    <property type="component" value="Unassembled WGS sequence"/>
</dbReference>
<gene>
    <name evidence="2" type="ORF">JOE56_000399</name>
</gene>
<comment type="caution">
    <text evidence="2">The sequence shown here is derived from an EMBL/GenBank/DDBJ whole genome shotgun (WGS) entry which is preliminary data.</text>
</comment>
<evidence type="ECO:0000256" key="1">
    <source>
        <dbReference type="SAM" id="MobiDB-lite"/>
    </source>
</evidence>
<evidence type="ECO:0000313" key="3">
    <source>
        <dbReference type="Proteomes" id="UP000809290"/>
    </source>
</evidence>
<organism evidence="2 3">
    <name type="scientific">Brevibacterium paucivorans</name>
    <dbReference type="NCBI Taxonomy" id="170994"/>
    <lineage>
        <taxon>Bacteria</taxon>
        <taxon>Bacillati</taxon>
        <taxon>Actinomycetota</taxon>
        <taxon>Actinomycetes</taxon>
        <taxon>Micrococcales</taxon>
        <taxon>Brevibacteriaceae</taxon>
        <taxon>Brevibacterium</taxon>
    </lineage>
</organism>
<protein>
    <submittedName>
        <fullName evidence="2">Uncharacterized protein</fullName>
    </submittedName>
</protein>
<dbReference type="EMBL" id="JAFBCP010000001">
    <property type="protein sequence ID" value="MBM7815705.1"/>
    <property type="molecule type" value="Genomic_DNA"/>
</dbReference>
<name>A0ABS2SHH6_9MICO</name>
<sequence length="106" mass="10857">MAHEVARVGILEDEGGLTQGRLYSAPRGSRCASAITEASHPLGRTRAQGRRADGAPERSAAPGSFGLRGQLVGHDTYPLGGRAQAPSTHLPATGTGRKASATQGRA</sequence>
<feature type="region of interest" description="Disordered" evidence="1">
    <location>
        <begin position="37"/>
        <end position="106"/>
    </location>
</feature>
<evidence type="ECO:0000313" key="2">
    <source>
        <dbReference type="EMBL" id="MBM7815705.1"/>
    </source>
</evidence>